<dbReference type="KEGG" id="mes:Meso_1238"/>
<dbReference type="Pfam" id="PF13505">
    <property type="entry name" value="OMP_b-brl"/>
    <property type="match status" value="1"/>
</dbReference>
<feature type="chain" id="PRO_5004180390" evidence="5">
    <location>
        <begin position="20"/>
        <end position="234"/>
    </location>
</feature>
<keyword evidence="3" id="KW-0472">Membrane</keyword>
<dbReference type="eggNOG" id="COG3637">
    <property type="taxonomic scope" value="Bacteria"/>
</dbReference>
<dbReference type="Gene3D" id="2.40.160.20">
    <property type="match status" value="1"/>
</dbReference>
<organism evidence="7">
    <name type="scientific">Chelativorans sp. (strain BNC1)</name>
    <dbReference type="NCBI Taxonomy" id="266779"/>
    <lineage>
        <taxon>Bacteria</taxon>
        <taxon>Pseudomonadati</taxon>
        <taxon>Pseudomonadota</taxon>
        <taxon>Alphaproteobacteria</taxon>
        <taxon>Hyphomicrobiales</taxon>
        <taxon>Phyllobacteriaceae</taxon>
        <taxon>Chelativorans</taxon>
    </lineage>
</organism>
<dbReference type="InterPro" id="IPR036709">
    <property type="entry name" value="Autotransporte_beta_dom_sf"/>
</dbReference>
<accession>Q11IZ1</accession>
<dbReference type="GO" id="GO:0009279">
    <property type="term" value="C:cell outer membrane"/>
    <property type="evidence" value="ECO:0007669"/>
    <property type="project" value="UniProtKB-SubCell"/>
</dbReference>
<evidence type="ECO:0000256" key="5">
    <source>
        <dbReference type="SAM" id="SignalP"/>
    </source>
</evidence>
<evidence type="ECO:0000313" key="7">
    <source>
        <dbReference type="EMBL" id="ABG62634.1"/>
    </source>
</evidence>
<dbReference type="PANTHER" id="PTHR34001">
    <property type="entry name" value="BLL7405 PROTEIN"/>
    <property type="match status" value="1"/>
</dbReference>
<dbReference type="SUPFAM" id="SSF103515">
    <property type="entry name" value="Autotransporter"/>
    <property type="match status" value="1"/>
</dbReference>
<dbReference type="AlphaFoldDB" id="Q11IZ1"/>
<proteinExistence type="predicted"/>
<evidence type="ECO:0000256" key="3">
    <source>
        <dbReference type="ARBA" id="ARBA00023136"/>
    </source>
</evidence>
<protein>
    <submittedName>
        <fullName evidence="7">Outer membrane protein, 31 kDa</fullName>
    </submittedName>
</protein>
<dbReference type="HOGENOM" id="CLU_037100_4_0_5"/>
<dbReference type="PANTHER" id="PTHR34001:SF3">
    <property type="entry name" value="BLL7405 PROTEIN"/>
    <property type="match status" value="1"/>
</dbReference>
<feature type="domain" description="Outer membrane protein beta-barrel" evidence="6">
    <location>
        <begin position="30"/>
        <end position="234"/>
    </location>
</feature>
<gene>
    <name evidence="7" type="ordered locus">Meso_1238</name>
</gene>
<dbReference type="OrthoDB" id="9815357at2"/>
<dbReference type="EMBL" id="CP000390">
    <property type="protein sequence ID" value="ABG62634.1"/>
    <property type="molecule type" value="Genomic_DNA"/>
</dbReference>
<evidence type="ECO:0000256" key="1">
    <source>
        <dbReference type="ARBA" id="ARBA00004442"/>
    </source>
</evidence>
<evidence type="ECO:0000256" key="4">
    <source>
        <dbReference type="ARBA" id="ARBA00023237"/>
    </source>
</evidence>
<comment type="subcellular location">
    <subcellularLocation>
        <location evidence="1">Cell outer membrane</location>
    </subcellularLocation>
</comment>
<dbReference type="InterPro" id="IPR027385">
    <property type="entry name" value="Beta-barrel_OMP"/>
</dbReference>
<reference evidence="7" key="1">
    <citation type="submission" date="2006-06" db="EMBL/GenBank/DDBJ databases">
        <title>Complete sequence of chromosome of Chelativorans sp. BNC1.</title>
        <authorList>
            <consortium name="US DOE Joint Genome Institute"/>
            <person name="Copeland A."/>
            <person name="Lucas S."/>
            <person name="Lapidus A."/>
            <person name="Barry K."/>
            <person name="Detter J.C."/>
            <person name="Glavina del Rio T."/>
            <person name="Hammon N."/>
            <person name="Israni S."/>
            <person name="Dalin E."/>
            <person name="Tice H."/>
            <person name="Pitluck S."/>
            <person name="Chertkov O."/>
            <person name="Brettin T."/>
            <person name="Bruce D."/>
            <person name="Han C."/>
            <person name="Tapia R."/>
            <person name="Gilna P."/>
            <person name="Schmutz J."/>
            <person name="Larimer F."/>
            <person name="Land M."/>
            <person name="Hauser L."/>
            <person name="Kyrpides N."/>
            <person name="Mikhailova N."/>
            <person name="Richardson P."/>
        </authorList>
    </citation>
    <scope>NUCLEOTIDE SEQUENCE</scope>
    <source>
        <strain evidence="7">BNC1</strain>
    </source>
</reference>
<dbReference type="STRING" id="266779.Meso_1238"/>
<keyword evidence="2 5" id="KW-0732">Signal</keyword>
<sequence length="234" mass="24355" precursor="true">MKLLVLTTTALLISGSAFAADAVYGDVPAAPVAEVAAESFDWTGLYLGAFGGVSTGDFKYEAGPTGGDPLGGIDISGGGFIGGAQVGYDWQIGNWVIGGVADIAATNHDADISADIDGFGSAEAESKLKYLGTVRARAGYSFDRTLVYGHGGFAYGETEQKIDLGGTELFNESQGRTGWTAGAGVEFAVTNRISVGTEYSYVDLGEERVFEDAGVFVDEDVAFHSVKALLNVRF</sequence>
<dbReference type="InterPro" id="IPR051692">
    <property type="entry name" value="OMP-like"/>
</dbReference>
<feature type="signal peptide" evidence="5">
    <location>
        <begin position="1"/>
        <end position="19"/>
    </location>
</feature>
<evidence type="ECO:0000259" key="6">
    <source>
        <dbReference type="Pfam" id="PF13505"/>
    </source>
</evidence>
<keyword evidence="4" id="KW-0998">Cell outer membrane</keyword>
<evidence type="ECO:0000256" key="2">
    <source>
        <dbReference type="ARBA" id="ARBA00022729"/>
    </source>
</evidence>
<name>Q11IZ1_CHESB</name>